<feature type="region of interest" description="Disordered" evidence="2">
    <location>
        <begin position="1"/>
        <end position="103"/>
    </location>
</feature>
<feature type="compositionally biased region" description="Low complexity" evidence="2">
    <location>
        <begin position="73"/>
        <end position="101"/>
    </location>
</feature>
<dbReference type="Gene3D" id="2.60.120.680">
    <property type="entry name" value="GOLD domain"/>
    <property type="match status" value="1"/>
</dbReference>
<name>A0AAD2JNJ3_9STRA</name>
<dbReference type="EMBL" id="CAKOGP040002313">
    <property type="protein sequence ID" value="CAJ1966944.1"/>
    <property type="molecule type" value="Genomic_DNA"/>
</dbReference>
<evidence type="ECO:0000256" key="1">
    <source>
        <dbReference type="SAM" id="Coils"/>
    </source>
</evidence>
<comment type="caution">
    <text evidence="3">The sequence shown here is derived from an EMBL/GenBank/DDBJ whole genome shotgun (WGS) entry which is preliminary data.</text>
</comment>
<protein>
    <recommendedName>
        <fullName evidence="5">GOLD domain-containing protein</fullName>
    </recommendedName>
</protein>
<evidence type="ECO:0000313" key="3">
    <source>
        <dbReference type="EMBL" id="CAJ1966944.1"/>
    </source>
</evidence>
<reference evidence="3" key="1">
    <citation type="submission" date="2023-08" db="EMBL/GenBank/DDBJ databases">
        <authorList>
            <person name="Audoor S."/>
            <person name="Bilcke G."/>
        </authorList>
    </citation>
    <scope>NUCLEOTIDE SEQUENCE</scope>
</reference>
<feature type="coiled-coil region" evidence="1">
    <location>
        <begin position="126"/>
        <end position="188"/>
    </location>
</feature>
<proteinExistence type="predicted"/>
<evidence type="ECO:0008006" key="5">
    <source>
        <dbReference type="Google" id="ProtNLM"/>
    </source>
</evidence>
<evidence type="ECO:0000256" key="2">
    <source>
        <dbReference type="SAM" id="MobiDB-lite"/>
    </source>
</evidence>
<feature type="compositionally biased region" description="Pro residues" evidence="2">
    <location>
        <begin position="54"/>
        <end position="72"/>
    </location>
</feature>
<dbReference type="Proteomes" id="UP001295423">
    <property type="component" value="Unassembled WGS sequence"/>
</dbReference>
<dbReference type="AlphaFoldDB" id="A0AAD2JNJ3"/>
<feature type="region of interest" description="Disordered" evidence="2">
    <location>
        <begin position="211"/>
        <end position="231"/>
    </location>
</feature>
<organism evidence="3 4">
    <name type="scientific">Cylindrotheca closterium</name>
    <dbReference type="NCBI Taxonomy" id="2856"/>
    <lineage>
        <taxon>Eukaryota</taxon>
        <taxon>Sar</taxon>
        <taxon>Stramenopiles</taxon>
        <taxon>Ochrophyta</taxon>
        <taxon>Bacillariophyta</taxon>
        <taxon>Bacillariophyceae</taxon>
        <taxon>Bacillariophycidae</taxon>
        <taxon>Bacillariales</taxon>
        <taxon>Bacillariaceae</taxon>
        <taxon>Cylindrotheca</taxon>
    </lineage>
</organism>
<keyword evidence="4" id="KW-1185">Reference proteome</keyword>
<gene>
    <name evidence="3" type="ORF">CYCCA115_LOCUS22530</name>
</gene>
<sequence length="518" mass="56430">MEGRGASEEDPVASVMEETETSAGEATSGIPEEKELVPSAATETAILTSEEAEPPTPPEAPETSPAPAPAPGPAATTSPALAPSTASTAAKGAAASKTSNSLDDARRELAILVNSKKITVADCKALKAILKEHTALKEKVDKLKSLLGRSAKAQRETKVDFEASQKRLSQALREIERLNQRLEKLQNRPSHLDLLMDFESNFDKAILSVGQSGGEQTSASAPLAPPDEQESALDSMLMNELGEAKNRIEKLEELNSAMMSRSTQLESSSQTLQAERDVALQKVDRLQMELKMAKMEAEHASRAMQDKAASLEEMQMEIDLVLKANAKANSRAAAGEEAFNSHKTDKQKVQQLEGQVQALQEWALASAESKRLVNERCQILENKLRQFQGRDSAVDENLLFKKNGSMVIGAGEIGNFVIELGEHAMKVDARFVVLRWKFDCSPSDHNIHFSIAKGKCETKAEYKNASYLVKDRIITGGAGGETELAFTTDHACTVIWSNEKSWIRPRTVQYTAEIVSLK</sequence>
<keyword evidence="1" id="KW-0175">Coiled coil</keyword>
<accession>A0AAD2JNJ3</accession>
<evidence type="ECO:0000313" key="4">
    <source>
        <dbReference type="Proteomes" id="UP001295423"/>
    </source>
</evidence>
<feature type="coiled-coil region" evidence="1">
    <location>
        <begin position="234"/>
        <end position="331"/>
    </location>
</feature>